<gene>
    <name evidence="2" type="ORF">GCM10010423_31930</name>
</gene>
<proteinExistence type="predicted"/>
<feature type="region of interest" description="Disordered" evidence="1">
    <location>
        <begin position="1"/>
        <end position="70"/>
    </location>
</feature>
<dbReference type="Proteomes" id="UP001501095">
    <property type="component" value="Unassembled WGS sequence"/>
</dbReference>
<feature type="compositionally biased region" description="Basic and acidic residues" evidence="1">
    <location>
        <begin position="1"/>
        <end position="11"/>
    </location>
</feature>
<protein>
    <submittedName>
        <fullName evidence="2">Uncharacterized protein</fullName>
    </submittedName>
</protein>
<comment type="caution">
    <text evidence="2">The sequence shown here is derived from an EMBL/GenBank/DDBJ whole genome shotgun (WGS) entry which is preliminary data.</text>
</comment>
<sequence>MLAVHGEDPRRTPAGRRFARAVSVRAPRRLPRGDQARQRSITSGGLAWKSAQKSAPNARTPASDTVSGTH</sequence>
<evidence type="ECO:0000313" key="2">
    <source>
        <dbReference type="EMBL" id="GAA2533614.1"/>
    </source>
</evidence>
<evidence type="ECO:0000256" key="1">
    <source>
        <dbReference type="SAM" id="MobiDB-lite"/>
    </source>
</evidence>
<name>A0ABN3NSB5_9ACTN</name>
<reference evidence="2 3" key="1">
    <citation type="journal article" date="2019" name="Int. J. Syst. Evol. Microbiol.">
        <title>The Global Catalogue of Microorganisms (GCM) 10K type strain sequencing project: providing services to taxonomists for standard genome sequencing and annotation.</title>
        <authorList>
            <consortium name="The Broad Institute Genomics Platform"/>
            <consortium name="The Broad Institute Genome Sequencing Center for Infectious Disease"/>
            <person name="Wu L."/>
            <person name="Ma J."/>
        </authorList>
    </citation>
    <scope>NUCLEOTIDE SEQUENCE [LARGE SCALE GENOMIC DNA]</scope>
    <source>
        <strain evidence="2 3">JCM 6924</strain>
    </source>
</reference>
<feature type="compositionally biased region" description="Polar residues" evidence="1">
    <location>
        <begin position="51"/>
        <end position="70"/>
    </location>
</feature>
<keyword evidence="3" id="KW-1185">Reference proteome</keyword>
<evidence type="ECO:0000313" key="3">
    <source>
        <dbReference type="Proteomes" id="UP001501095"/>
    </source>
</evidence>
<accession>A0ABN3NSB5</accession>
<organism evidence="2 3">
    <name type="scientific">Streptomyces levis</name>
    <dbReference type="NCBI Taxonomy" id="285566"/>
    <lineage>
        <taxon>Bacteria</taxon>
        <taxon>Bacillati</taxon>
        <taxon>Actinomycetota</taxon>
        <taxon>Actinomycetes</taxon>
        <taxon>Kitasatosporales</taxon>
        <taxon>Streptomycetaceae</taxon>
        <taxon>Streptomyces</taxon>
    </lineage>
</organism>
<dbReference type="EMBL" id="BAAATM010000010">
    <property type="protein sequence ID" value="GAA2533614.1"/>
    <property type="molecule type" value="Genomic_DNA"/>
</dbReference>